<protein>
    <recommendedName>
        <fullName evidence="3">Lysozyme</fullName>
        <ecNumber evidence="3">3.2.1.17</ecNumber>
    </recommendedName>
</protein>
<proteinExistence type="inferred from homology"/>
<name>A0A1F6GLB6_9PROT</name>
<dbReference type="InterPro" id="IPR023346">
    <property type="entry name" value="Lysozyme-like_dom_sf"/>
</dbReference>
<dbReference type="GO" id="GO:0042742">
    <property type="term" value="P:defense response to bacterium"/>
    <property type="evidence" value="ECO:0007669"/>
    <property type="project" value="UniProtKB-KW"/>
</dbReference>
<dbReference type="Gene3D" id="1.10.530.40">
    <property type="match status" value="1"/>
</dbReference>
<comment type="catalytic activity">
    <reaction evidence="3">
        <text>Hydrolysis of (1-&gt;4)-beta-linkages between N-acetylmuramic acid and N-acetyl-D-glucosamine residues in a peptidoglycan and between N-acetyl-D-glucosamine residues in chitodextrins.</text>
        <dbReference type="EC" id="3.2.1.17"/>
    </reaction>
</comment>
<dbReference type="PANTHER" id="PTHR37406">
    <property type="entry name" value="T4-TYPE LYSOZYME 1-RELATED"/>
    <property type="match status" value="1"/>
</dbReference>
<evidence type="ECO:0000256" key="3">
    <source>
        <dbReference type="RuleBase" id="RU003788"/>
    </source>
</evidence>
<organism evidence="4 5">
    <name type="scientific">Candidatus Lambdaproteobacteria bacterium RIFOXYD2_FULL_56_26</name>
    <dbReference type="NCBI Taxonomy" id="1817773"/>
    <lineage>
        <taxon>Bacteria</taxon>
        <taxon>Pseudomonadati</taxon>
        <taxon>Pseudomonadota</taxon>
        <taxon>Candidatus Lambdaproteobacteria</taxon>
    </lineage>
</organism>
<evidence type="ECO:0000313" key="4">
    <source>
        <dbReference type="EMBL" id="OGG98914.1"/>
    </source>
</evidence>
<dbReference type="InterPro" id="IPR023347">
    <property type="entry name" value="Lysozyme_dom_sf"/>
</dbReference>
<dbReference type="Proteomes" id="UP000177583">
    <property type="component" value="Unassembled WGS sequence"/>
</dbReference>
<dbReference type="GO" id="GO:0031640">
    <property type="term" value="P:killing of cells of another organism"/>
    <property type="evidence" value="ECO:0007669"/>
    <property type="project" value="UniProtKB-KW"/>
</dbReference>
<dbReference type="GO" id="GO:0016998">
    <property type="term" value="P:cell wall macromolecule catabolic process"/>
    <property type="evidence" value="ECO:0007669"/>
    <property type="project" value="InterPro"/>
</dbReference>
<dbReference type="InterPro" id="IPR002196">
    <property type="entry name" value="Glyco_hydro_24"/>
</dbReference>
<keyword evidence="2 3" id="KW-0081">Bacteriolytic enzyme</keyword>
<accession>A0A1F6GLB6</accession>
<comment type="similarity">
    <text evidence="3">Belongs to the glycosyl hydrolase 24 family.</text>
</comment>
<evidence type="ECO:0000256" key="2">
    <source>
        <dbReference type="ARBA" id="ARBA00022638"/>
    </source>
</evidence>
<keyword evidence="1 3" id="KW-0929">Antimicrobial</keyword>
<evidence type="ECO:0000256" key="1">
    <source>
        <dbReference type="ARBA" id="ARBA00022529"/>
    </source>
</evidence>
<gene>
    <name evidence="4" type="ORF">A2557_12915</name>
</gene>
<dbReference type="Pfam" id="PF00959">
    <property type="entry name" value="Phage_lysozyme"/>
    <property type="match status" value="1"/>
</dbReference>
<dbReference type="EC" id="3.2.1.17" evidence="3"/>
<comment type="caution">
    <text evidence="4">The sequence shown here is derived from an EMBL/GenBank/DDBJ whole genome shotgun (WGS) entry which is preliminary data.</text>
</comment>
<sequence length="165" mass="18677">MDRQQIKRIKADLLRHEGLRLKPYLCTAGKLTLGIGRNLEDRGISAEEADFLLDQDVDHCIGELKTNLPWFEALVPDAQEVLVNLCFNLGMTRLLGFKLMLAALESGDWEESAKQMLESKWATQVGPRAQELAQRVAGIGNQNRQLLEVLAEIKNQINVIEKRLR</sequence>
<dbReference type="GO" id="GO:0003796">
    <property type="term" value="F:lysozyme activity"/>
    <property type="evidence" value="ECO:0007669"/>
    <property type="project" value="UniProtKB-EC"/>
</dbReference>
<keyword evidence="3" id="KW-0378">Hydrolase</keyword>
<dbReference type="PANTHER" id="PTHR37406:SF1">
    <property type="entry name" value="T4-TYPE LYSOZYME 1-RELATED"/>
    <property type="match status" value="1"/>
</dbReference>
<dbReference type="EMBL" id="MFNF01000065">
    <property type="protein sequence ID" value="OGG98914.1"/>
    <property type="molecule type" value="Genomic_DNA"/>
</dbReference>
<dbReference type="InterPro" id="IPR052619">
    <property type="entry name" value="Phage_lysozyme-like"/>
</dbReference>
<keyword evidence="3" id="KW-0326">Glycosidase</keyword>
<dbReference type="AlphaFoldDB" id="A0A1F6GLB6"/>
<dbReference type="GO" id="GO:0009253">
    <property type="term" value="P:peptidoglycan catabolic process"/>
    <property type="evidence" value="ECO:0007669"/>
    <property type="project" value="InterPro"/>
</dbReference>
<reference evidence="4 5" key="1">
    <citation type="journal article" date="2016" name="Nat. Commun.">
        <title>Thousands of microbial genomes shed light on interconnected biogeochemical processes in an aquifer system.</title>
        <authorList>
            <person name="Anantharaman K."/>
            <person name="Brown C.T."/>
            <person name="Hug L.A."/>
            <person name="Sharon I."/>
            <person name="Castelle C.J."/>
            <person name="Probst A.J."/>
            <person name="Thomas B.C."/>
            <person name="Singh A."/>
            <person name="Wilkins M.J."/>
            <person name="Karaoz U."/>
            <person name="Brodie E.L."/>
            <person name="Williams K.H."/>
            <person name="Hubbard S.S."/>
            <person name="Banfield J.F."/>
        </authorList>
    </citation>
    <scope>NUCLEOTIDE SEQUENCE [LARGE SCALE GENOMIC DNA]</scope>
</reference>
<evidence type="ECO:0000313" key="5">
    <source>
        <dbReference type="Proteomes" id="UP000177583"/>
    </source>
</evidence>
<dbReference type="SUPFAM" id="SSF53955">
    <property type="entry name" value="Lysozyme-like"/>
    <property type="match status" value="1"/>
</dbReference>